<evidence type="ECO:0000313" key="2">
    <source>
        <dbReference type="EMBL" id="GGJ11152.1"/>
    </source>
</evidence>
<proteinExistence type="predicted"/>
<organism evidence="2 3">
    <name type="scientific">Alicyclobacillus cellulosilyticus</name>
    <dbReference type="NCBI Taxonomy" id="1003997"/>
    <lineage>
        <taxon>Bacteria</taxon>
        <taxon>Bacillati</taxon>
        <taxon>Bacillota</taxon>
        <taxon>Bacilli</taxon>
        <taxon>Bacillales</taxon>
        <taxon>Alicyclobacillaceae</taxon>
        <taxon>Alicyclobacillus</taxon>
    </lineage>
</organism>
<keyword evidence="1" id="KW-0472">Membrane</keyword>
<evidence type="ECO:0008006" key="4">
    <source>
        <dbReference type="Google" id="ProtNLM"/>
    </source>
</evidence>
<comment type="caution">
    <text evidence="2">The sequence shown here is derived from an EMBL/GenBank/DDBJ whole genome shotgun (WGS) entry which is preliminary data.</text>
</comment>
<sequence>MNWPHAMPLLLLSLLIIWSLYRRVRRTIAPARLVPRRLYLRAALFLAVEALSTVSFAMHVWDDVSAAIGLCAGIGLAVFAYRTTRYEHRPDGWYYRTNAAVGVVLITLFIARLVWRTAFVYEEVASATAHPGTPSTASDPLTAAILFVLFTYYAVYFLLLAAKARTLTAEQDSARGPRGSGST</sequence>
<keyword evidence="3" id="KW-1185">Reference proteome</keyword>
<dbReference type="Proteomes" id="UP000637695">
    <property type="component" value="Unassembled WGS sequence"/>
</dbReference>
<dbReference type="EMBL" id="BMOY01000036">
    <property type="protein sequence ID" value="GGJ11152.1"/>
    <property type="molecule type" value="Genomic_DNA"/>
</dbReference>
<keyword evidence="1" id="KW-1133">Transmembrane helix</keyword>
<reference evidence="2" key="1">
    <citation type="journal article" date="2014" name="Int. J. Syst. Evol. Microbiol.">
        <title>Complete genome sequence of Corynebacterium casei LMG S-19264T (=DSM 44701T), isolated from a smear-ripened cheese.</title>
        <authorList>
            <consortium name="US DOE Joint Genome Institute (JGI-PGF)"/>
            <person name="Walter F."/>
            <person name="Albersmeier A."/>
            <person name="Kalinowski J."/>
            <person name="Ruckert C."/>
        </authorList>
    </citation>
    <scope>NUCLEOTIDE SEQUENCE</scope>
    <source>
        <strain evidence="2">JCM 18487</strain>
    </source>
</reference>
<dbReference type="AlphaFoldDB" id="A0A917KEG2"/>
<feature type="transmembrane region" description="Helical" evidence="1">
    <location>
        <begin position="6"/>
        <end position="24"/>
    </location>
</feature>
<name>A0A917KEG2_9BACL</name>
<protein>
    <recommendedName>
        <fullName evidence="4">DUF1453 domain-containing protein</fullName>
    </recommendedName>
</protein>
<dbReference type="InterPro" id="IPR058247">
    <property type="entry name" value="DUF1453"/>
</dbReference>
<keyword evidence="1" id="KW-0812">Transmembrane</keyword>
<evidence type="ECO:0000256" key="1">
    <source>
        <dbReference type="SAM" id="Phobius"/>
    </source>
</evidence>
<feature type="transmembrane region" description="Helical" evidence="1">
    <location>
        <begin position="93"/>
        <end position="115"/>
    </location>
</feature>
<dbReference type="Pfam" id="PF07301">
    <property type="entry name" value="DUF1453"/>
    <property type="match status" value="1"/>
</dbReference>
<dbReference type="RefSeq" id="WP_188882903.1">
    <property type="nucleotide sequence ID" value="NZ_BMOY01000036.1"/>
</dbReference>
<evidence type="ECO:0000313" key="3">
    <source>
        <dbReference type="Proteomes" id="UP000637695"/>
    </source>
</evidence>
<accession>A0A917KEG2</accession>
<reference evidence="2" key="2">
    <citation type="submission" date="2020-09" db="EMBL/GenBank/DDBJ databases">
        <authorList>
            <person name="Sun Q."/>
            <person name="Ohkuma M."/>
        </authorList>
    </citation>
    <scope>NUCLEOTIDE SEQUENCE</scope>
    <source>
        <strain evidence="2">JCM 18487</strain>
    </source>
</reference>
<feature type="transmembrane region" description="Helical" evidence="1">
    <location>
        <begin position="64"/>
        <end position="81"/>
    </location>
</feature>
<feature type="transmembrane region" description="Helical" evidence="1">
    <location>
        <begin position="141"/>
        <end position="162"/>
    </location>
</feature>
<gene>
    <name evidence="2" type="ORF">GCM10010885_20530</name>
</gene>
<feature type="transmembrane region" description="Helical" evidence="1">
    <location>
        <begin position="38"/>
        <end position="58"/>
    </location>
</feature>